<dbReference type="PANTHER" id="PTHR30485:SF2">
    <property type="entry name" value="BLL0597 PROTEIN"/>
    <property type="match status" value="1"/>
</dbReference>
<keyword evidence="3 6" id="KW-0812">Transmembrane</keyword>
<evidence type="ECO:0000313" key="8">
    <source>
        <dbReference type="EMBL" id="OQS35866.1"/>
    </source>
</evidence>
<dbReference type="InterPro" id="IPR011577">
    <property type="entry name" value="Cyt_b561_bac/Ni-Hgenase"/>
</dbReference>
<comment type="caution">
    <text evidence="8">The sequence shown here is derived from an EMBL/GenBank/DDBJ whole genome shotgun (WGS) entry which is preliminary data.</text>
</comment>
<evidence type="ECO:0000256" key="2">
    <source>
        <dbReference type="ARBA" id="ARBA00022475"/>
    </source>
</evidence>
<reference evidence="8 9" key="1">
    <citation type="submission" date="2017-02" db="EMBL/GenBank/DDBJ databases">
        <title>Chromobacterium haemolyticum H5244.</title>
        <authorList>
            <person name="Gulvik C.A."/>
        </authorList>
    </citation>
    <scope>NUCLEOTIDE SEQUENCE [LARGE SCALE GENOMIC DNA]</scope>
    <source>
        <strain evidence="8 9">H5244</strain>
    </source>
</reference>
<protein>
    <submittedName>
        <fullName evidence="8">Hydrogenase</fullName>
    </submittedName>
</protein>
<evidence type="ECO:0000313" key="9">
    <source>
        <dbReference type="Proteomes" id="UP000192721"/>
    </source>
</evidence>
<name>A0A1W0CMB5_9NEIS</name>
<gene>
    <name evidence="8" type="ORF">B0T45_16810</name>
</gene>
<evidence type="ECO:0000256" key="6">
    <source>
        <dbReference type="SAM" id="Phobius"/>
    </source>
</evidence>
<dbReference type="InterPro" id="IPR051542">
    <property type="entry name" value="Hydrogenase_cytochrome"/>
</dbReference>
<dbReference type="PANTHER" id="PTHR30485">
    <property type="entry name" value="NI/FE-HYDROGENASE 1 B-TYPE CYTOCHROME SUBUNIT"/>
    <property type="match status" value="1"/>
</dbReference>
<dbReference type="SUPFAM" id="SSF81342">
    <property type="entry name" value="Transmembrane di-heme cytochromes"/>
    <property type="match status" value="1"/>
</dbReference>
<feature type="transmembrane region" description="Helical" evidence="6">
    <location>
        <begin position="36"/>
        <end position="57"/>
    </location>
</feature>
<dbReference type="Pfam" id="PF01292">
    <property type="entry name" value="Ni_hydr_CYTB"/>
    <property type="match status" value="1"/>
</dbReference>
<dbReference type="EMBL" id="MUKV01000025">
    <property type="protein sequence ID" value="OQS35866.1"/>
    <property type="molecule type" value="Genomic_DNA"/>
</dbReference>
<proteinExistence type="predicted"/>
<keyword evidence="4 6" id="KW-1133">Transmembrane helix</keyword>
<evidence type="ECO:0000259" key="7">
    <source>
        <dbReference type="Pfam" id="PF01292"/>
    </source>
</evidence>
<evidence type="ECO:0000256" key="5">
    <source>
        <dbReference type="ARBA" id="ARBA00023136"/>
    </source>
</evidence>
<dbReference type="Proteomes" id="UP000192721">
    <property type="component" value="Unassembled WGS sequence"/>
</dbReference>
<dbReference type="GO" id="GO:0022904">
    <property type="term" value="P:respiratory electron transport chain"/>
    <property type="evidence" value="ECO:0007669"/>
    <property type="project" value="InterPro"/>
</dbReference>
<dbReference type="AlphaFoldDB" id="A0A1W0CMB5"/>
<feature type="transmembrane region" description="Helical" evidence="6">
    <location>
        <begin position="195"/>
        <end position="216"/>
    </location>
</feature>
<feature type="domain" description="Cytochrome b561 bacterial/Ni-hydrogenase" evidence="7">
    <location>
        <begin position="7"/>
        <end position="182"/>
    </location>
</feature>
<comment type="subcellular location">
    <subcellularLocation>
        <location evidence="1">Cell membrane</location>
        <topology evidence="1">Multi-pass membrane protein</topology>
    </subcellularLocation>
</comment>
<feature type="transmembrane region" description="Helical" evidence="6">
    <location>
        <begin position="149"/>
        <end position="170"/>
    </location>
</feature>
<sequence length="219" mass="23857">MTQLVKVWDVPTRLFHWALVILFCGMWYSGEQGGDWLQYHIWCGAALASLLLFRLIWGVIGSQTARFGNFIKGPRSIVRYVRGELTENEQPGHNPLGGLMVLAMLLALLAQVSTGLFAADVDSYLYDGPLAKLLSGDAAEAATSFHKGFFNVILGLVGLHLLAIIAYRLFKKNNLVKAMITGNKAIAGDVPRLEFAPAIIALVALLVSSGGIYVLLTRL</sequence>
<evidence type="ECO:0000256" key="3">
    <source>
        <dbReference type="ARBA" id="ARBA00022692"/>
    </source>
</evidence>
<dbReference type="GO" id="GO:0020037">
    <property type="term" value="F:heme binding"/>
    <property type="evidence" value="ECO:0007669"/>
    <property type="project" value="TreeGrafter"/>
</dbReference>
<evidence type="ECO:0000256" key="4">
    <source>
        <dbReference type="ARBA" id="ARBA00022989"/>
    </source>
</evidence>
<keyword evidence="2" id="KW-1003">Cell membrane</keyword>
<organism evidence="8 9">
    <name type="scientific">Chromobacterium haemolyticum</name>
    <dbReference type="NCBI Taxonomy" id="394935"/>
    <lineage>
        <taxon>Bacteria</taxon>
        <taxon>Pseudomonadati</taxon>
        <taxon>Pseudomonadota</taxon>
        <taxon>Betaproteobacteria</taxon>
        <taxon>Neisseriales</taxon>
        <taxon>Chromobacteriaceae</taxon>
        <taxon>Chromobacterium</taxon>
    </lineage>
</organism>
<dbReference type="InterPro" id="IPR016174">
    <property type="entry name" value="Di-haem_cyt_TM"/>
</dbReference>
<dbReference type="Gene3D" id="1.20.950.20">
    <property type="entry name" value="Transmembrane di-heme cytochromes, Chain C"/>
    <property type="match status" value="1"/>
</dbReference>
<feature type="transmembrane region" description="Helical" evidence="6">
    <location>
        <begin position="12"/>
        <end position="30"/>
    </location>
</feature>
<dbReference type="RefSeq" id="WP_081556266.1">
    <property type="nucleotide sequence ID" value="NZ_MUKV01000025.1"/>
</dbReference>
<feature type="transmembrane region" description="Helical" evidence="6">
    <location>
        <begin position="99"/>
        <end position="119"/>
    </location>
</feature>
<evidence type="ECO:0000256" key="1">
    <source>
        <dbReference type="ARBA" id="ARBA00004651"/>
    </source>
</evidence>
<accession>A0A1W0CMB5</accession>
<dbReference type="GO" id="GO:0009055">
    <property type="term" value="F:electron transfer activity"/>
    <property type="evidence" value="ECO:0007669"/>
    <property type="project" value="InterPro"/>
</dbReference>
<keyword evidence="5 6" id="KW-0472">Membrane</keyword>
<dbReference type="GO" id="GO:0005886">
    <property type="term" value="C:plasma membrane"/>
    <property type="evidence" value="ECO:0007669"/>
    <property type="project" value="UniProtKB-SubCell"/>
</dbReference>